<evidence type="ECO:0000313" key="5">
    <source>
        <dbReference type="EMBL" id="SVD57734.1"/>
    </source>
</evidence>
<evidence type="ECO:0000256" key="2">
    <source>
        <dbReference type="ARBA" id="ARBA00008156"/>
    </source>
</evidence>
<dbReference type="SMART" id="SM00564">
    <property type="entry name" value="PQQ"/>
    <property type="match status" value="1"/>
</dbReference>
<dbReference type="InterPro" id="IPR018391">
    <property type="entry name" value="PQQ_b-propeller_rpt"/>
</dbReference>
<proteinExistence type="inferred from homology"/>
<organism evidence="5">
    <name type="scientific">marine metagenome</name>
    <dbReference type="NCBI Taxonomy" id="408172"/>
    <lineage>
        <taxon>unclassified sequences</taxon>
        <taxon>metagenomes</taxon>
        <taxon>ecological metagenomes</taxon>
    </lineage>
</organism>
<sequence length="172" mass="18943">MRRGAGISQFGLGALVFAVWVTGQSDARGQVPGAFVPVTDAMLQAPAPDDWLMWRRTLDGWGHSPLAQIDRRNVSDLRLVWSRALSAGGRQQGTPLVYDGVMYMPNPNDVIQAIDAETGDLLWEYRRSLPSDVCEFLIPGVCTTNRNLAIYDNLIIDTSVDEYVFALDAKTG</sequence>
<dbReference type="InterPro" id="IPR002372">
    <property type="entry name" value="PQQ_rpt_dom"/>
</dbReference>
<accession>A0A382WGK2</accession>
<dbReference type="GO" id="GO:0016491">
    <property type="term" value="F:oxidoreductase activity"/>
    <property type="evidence" value="ECO:0007669"/>
    <property type="project" value="UniProtKB-KW"/>
</dbReference>
<dbReference type="Pfam" id="PF01011">
    <property type="entry name" value="PQQ"/>
    <property type="match status" value="1"/>
</dbReference>
<feature type="domain" description="Pyrrolo-quinoline quinone repeat" evidence="4">
    <location>
        <begin position="51"/>
        <end position="172"/>
    </location>
</feature>
<dbReference type="Gene3D" id="2.140.10.10">
    <property type="entry name" value="Quinoprotein alcohol dehydrogenase-like superfamily"/>
    <property type="match status" value="1"/>
</dbReference>
<comment type="similarity">
    <text evidence="2">Belongs to the bacterial PQQ dehydrogenase family.</text>
</comment>
<protein>
    <recommendedName>
        <fullName evidence="4">Pyrrolo-quinoline quinone repeat domain-containing protein</fullName>
    </recommendedName>
</protein>
<dbReference type="AlphaFoldDB" id="A0A382WGK2"/>
<reference evidence="5" key="1">
    <citation type="submission" date="2018-05" db="EMBL/GenBank/DDBJ databases">
        <authorList>
            <person name="Lanie J.A."/>
            <person name="Ng W.-L."/>
            <person name="Kazmierczak K.M."/>
            <person name="Andrzejewski T.M."/>
            <person name="Davidsen T.M."/>
            <person name="Wayne K.J."/>
            <person name="Tettelin H."/>
            <person name="Glass J.I."/>
            <person name="Rusch D."/>
            <person name="Podicherti R."/>
            <person name="Tsui H.-C.T."/>
            <person name="Winkler M.E."/>
        </authorList>
    </citation>
    <scope>NUCLEOTIDE SEQUENCE</scope>
</reference>
<evidence type="ECO:0000256" key="3">
    <source>
        <dbReference type="ARBA" id="ARBA00023002"/>
    </source>
</evidence>
<name>A0A382WGK2_9ZZZZ</name>
<dbReference type="EMBL" id="UINC01159569">
    <property type="protein sequence ID" value="SVD57734.1"/>
    <property type="molecule type" value="Genomic_DNA"/>
</dbReference>
<keyword evidence="3" id="KW-0560">Oxidoreductase</keyword>
<evidence type="ECO:0000259" key="4">
    <source>
        <dbReference type="Pfam" id="PF01011"/>
    </source>
</evidence>
<dbReference type="PANTHER" id="PTHR32303:SF20">
    <property type="entry name" value="QUINOPROTEIN ETHANOL DEHYDROGENASE"/>
    <property type="match status" value="1"/>
</dbReference>
<gene>
    <name evidence="5" type="ORF">METZ01_LOCUS410588</name>
</gene>
<dbReference type="SUPFAM" id="SSF50998">
    <property type="entry name" value="Quinoprotein alcohol dehydrogenase-like"/>
    <property type="match status" value="1"/>
</dbReference>
<evidence type="ECO:0000256" key="1">
    <source>
        <dbReference type="ARBA" id="ARBA00001931"/>
    </source>
</evidence>
<comment type="cofactor">
    <cofactor evidence="1">
        <name>pyrroloquinoline quinone</name>
        <dbReference type="ChEBI" id="CHEBI:58442"/>
    </cofactor>
</comment>
<dbReference type="PANTHER" id="PTHR32303">
    <property type="entry name" value="QUINOPROTEIN ALCOHOL DEHYDROGENASE (CYTOCHROME C)"/>
    <property type="match status" value="1"/>
</dbReference>
<feature type="non-terminal residue" evidence="5">
    <location>
        <position position="172"/>
    </location>
</feature>
<dbReference type="InterPro" id="IPR011047">
    <property type="entry name" value="Quinoprotein_ADH-like_sf"/>
</dbReference>